<reference evidence="5 6" key="1">
    <citation type="submission" date="2016-12" db="EMBL/GenBank/DDBJ databases">
        <title>The draft genome sequence of Actinophytocola xinjiangensis.</title>
        <authorList>
            <person name="Wang W."/>
            <person name="Yuan L."/>
        </authorList>
    </citation>
    <scope>NUCLEOTIDE SEQUENCE [LARGE SCALE GENOMIC DNA]</scope>
    <source>
        <strain evidence="5 6">CGMCC 4.4663</strain>
    </source>
</reference>
<sequence length="321" mass="33567">MDVLSDVVSVMRTGRPVSARHVLGAPWALRFEPVAGAVAFRVVLRGNCVLVPPDGDPVALGSGDVVLLPHGGGHLLADSLASAADNLDNPDTRGTVDALGTADLPVVADDLRTPGTTATGTPTGSGTITETLCGAYELAPHGGHPLLRDLPAVARISSDGRPELRAAVELLAGELTHPGLGTAGVIPALLDTLLHYALRTWLSANGDGWAAALRDPAVAAALTALHQDPARPWTVATLASVGGLSRSPFARRFTDLTGQPPVRYLTWWRMTVAARLLRTTDTPLHGIARAVGYHSEFAFATAFRRQYGTAPGRYRNSADGK</sequence>
<dbReference type="RefSeq" id="WP_075134866.1">
    <property type="nucleotide sequence ID" value="NZ_MSIF01000011.1"/>
</dbReference>
<name>A0A7Z1AY48_9PSEU</name>
<dbReference type="PANTHER" id="PTHR46796:SF13">
    <property type="entry name" value="HTH-TYPE TRANSCRIPTIONAL ACTIVATOR RHAS"/>
    <property type="match status" value="1"/>
</dbReference>
<keyword evidence="6" id="KW-1185">Reference proteome</keyword>
<dbReference type="InterPro" id="IPR050204">
    <property type="entry name" value="AraC_XylS_family_regulators"/>
</dbReference>
<dbReference type="AlphaFoldDB" id="A0A7Z1AY48"/>
<dbReference type="Proteomes" id="UP000185696">
    <property type="component" value="Unassembled WGS sequence"/>
</dbReference>
<protein>
    <submittedName>
        <fullName evidence="5">AraC family transcriptional regulator</fullName>
    </submittedName>
</protein>
<evidence type="ECO:0000313" key="6">
    <source>
        <dbReference type="Proteomes" id="UP000185696"/>
    </source>
</evidence>
<dbReference type="InterPro" id="IPR018060">
    <property type="entry name" value="HTH_AraC"/>
</dbReference>
<feature type="domain" description="HTH araC/xylS-type" evidence="4">
    <location>
        <begin position="219"/>
        <end position="317"/>
    </location>
</feature>
<keyword evidence="3" id="KW-0804">Transcription</keyword>
<dbReference type="Pfam" id="PF12852">
    <property type="entry name" value="Cupin_6"/>
    <property type="match status" value="1"/>
</dbReference>
<dbReference type="Pfam" id="PF12833">
    <property type="entry name" value="HTH_18"/>
    <property type="match status" value="1"/>
</dbReference>
<accession>A0A7Z1AY48</accession>
<dbReference type="GO" id="GO:0003700">
    <property type="term" value="F:DNA-binding transcription factor activity"/>
    <property type="evidence" value="ECO:0007669"/>
    <property type="project" value="InterPro"/>
</dbReference>
<dbReference type="OrthoDB" id="241790at2"/>
<keyword evidence="1" id="KW-0805">Transcription regulation</keyword>
<dbReference type="InterPro" id="IPR011051">
    <property type="entry name" value="RmlC_Cupin_sf"/>
</dbReference>
<organism evidence="5 6">
    <name type="scientific">Actinophytocola xinjiangensis</name>
    <dbReference type="NCBI Taxonomy" id="485602"/>
    <lineage>
        <taxon>Bacteria</taxon>
        <taxon>Bacillati</taxon>
        <taxon>Actinomycetota</taxon>
        <taxon>Actinomycetes</taxon>
        <taxon>Pseudonocardiales</taxon>
        <taxon>Pseudonocardiaceae</taxon>
    </lineage>
</organism>
<dbReference type="EMBL" id="MSIF01000011">
    <property type="protein sequence ID" value="OLF08711.1"/>
    <property type="molecule type" value="Genomic_DNA"/>
</dbReference>
<dbReference type="SMART" id="SM00342">
    <property type="entry name" value="HTH_ARAC"/>
    <property type="match status" value="1"/>
</dbReference>
<keyword evidence="2" id="KW-0238">DNA-binding</keyword>
<dbReference type="PROSITE" id="PS01124">
    <property type="entry name" value="HTH_ARAC_FAMILY_2"/>
    <property type="match status" value="1"/>
</dbReference>
<dbReference type="InterPro" id="IPR009057">
    <property type="entry name" value="Homeodomain-like_sf"/>
</dbReference>
<dbReference type="Gene3D" id="1.10.10.60">
    <property type="entry name" value="Homeodomain-like"/>
    <property type="match status" value="2"/>
</dbReference>
<evidence type="ECO:0000313" key="5">
    <source>
        <dbReference type="EMBL" id="OLF08711.1"/>
    </source>
</evidence>
<gene>
    <name evidence="5" type="ORF">BLA60_22100</name>
</gene>
<evidence type="ECO:0000256" key="2">
    <source>
        <dbReference type="ARBA" id="ARBA00023125"/>
    </source>
</evidence>
<proteinExistence type="predicted"/>
<dbReference type="InterPro" id="IPR032783">
    <property type="entry name" value="AraC_lig"/>
</dbReference>
<comment type="caution">
    <text evidence="5">The sequence shown here is derived from an EMBL/GenBank/DDBJ whole genome shotgun (WGS) entry which is preliminary data.</text>
</comment>
<evidence type="ECO:0000259" key="4">
    <source>
        <dbReference type="PROSITE" id="PS01124"/>
    </source>
</evidence>
<evidence type="ECO:0000256" key="3">
    <source>
        <dbReference type="ARBA" id="ARBA00023163"/>
    </source>
</evidence>
<dbReference type="InterPro" id="IPR018062">
    <property type="entry name" value="HTH_AraC-typ_CS"/>
</dbReference>
<dbReference type="SUPFAM" id="SSF46689">
    <property type="entry name" value="Homeodomain-like"/>
    <property type="match status" value="2"/>
</dbReference>
<dbReference type="GO" id="GO:0043565">
    <property type="term" value="F:sequence-specific DNA binding"/>
    <property type="evidence" value="ECO:0007669"/>
    <property type="project" value="InterPro"/>
</dbReference>
<dbReference type="SUPFAM" id="SSF51182">
    <property type="entry name" value="RmlC-like cupins"/>
    <property type="match status" value="1"/>
</dbReference>
<dbReference type="PROSITE" id="PS00041">
    <property type="entry name" value="HTH_ARAC_FAMILY_1"/>
    <property type="match status" value="1"/>
</dbReference>
<dbReference type="PANTHER" id="PTHR46796">
    <property type="entry name" value="HTH-TYPE TRANSCRIPTIONAL ACTIVATOR RHAS-RELATED"/>
    <property type="match status" value="1"/>
</dbReference>
<evidence type="ECO:0000256" key="1">
    <source>
        <dbReference type="ARBA" id="ARBA00023015"/>
    </source>
</evidence>